<dbReference type="EMBL" id="AANZ01000014">
    <property type="protein sequence ID" value="EAQ79360.1"/>
    <property type="molecule type" value="Genomic_DNA"/>
</dbReference>
<accession>A3ZVL4</accession>
<evidence type="ECO:0000313" key="2">
    <source>
        <dbReference type="Proteomes" id="UP000004358"/>
    </source>
</evidence>
<organism evidence="1 2">
    <name type="scientific">Blastopirellula marina DSM 3645</name>
    <dbReference type="NCBI Taxonomy" id="314230"/>
    <lineage>
        <taxon>Bacteria</taxon>
        <taxon>Pseudomonadati</taxon>
        <taxon>Planctomycetota</taxon>
        <taxon>Planctomycetia</taxon>
        <taxon>Pirellulales</taxon>
        <taxon>Pirellulaceae</taxon>
        <taxon>Blastopirellula</taxon>
    </lineage>
</organism>
<dbReference type="AlphaFoldDB" id="A3ZVL4"/>
<proteinExistence type="predicted"/>
<name>A3ZVL4_9BACT</name>
<sequence length="33" mass="3422">MIAATPSSRTSAAMDSAALKSRTTILRAFRPAA</sequence>
<dbReference type="Proteomes" id="UP000004358">
    <property type="component" value="Unassembled WGS sequence"/>
</dbReference>
<evidence type="ECO:0000313" key="1">
    <source>
        <dbReference type="EMBL" id="EAQ79360.1"/>
    </source>
</evidence>
<comment type="caution">
    <text evidence="1">The sequence shown here is derived from an EMBL/GenBank/DDBJ whole genome shotgun (WGS) entry which is preliminary data.</text>
</comment>
<dbReference type="HOGENOM" id="CLU_3380758_0_0_0"/>
<reference evidence="1 2" key="1">
    <citation type="submission" date="2006-02" db="EMBL/GenBank/DDBJ databases">
        <authorList>
            <person name="Amann R."/>
            <person name="Ferriera S."/>
            <person name="Johnson J."/>
            <person name="Kravitz S."/>
            <person name="Halpern A."/>
            <person name="Remington K."/>
            <person name="Beeson K."/>
            <person name="Tran B."/>
            <person name="Rogers Y.-H."/>
            <person name="Friedman R."/>
            <person name="Venter J.C."/>
        </authorList>
    </citation>
    <scope>NUCLEOTIDE SEQUENCE [LARGE SCALE GENOMIC DNA]</scope>
    <source>
        <strain evidence="1 2">DSM 3645</strain>
    </source>
</reference>
<gene>
    <name evidence="1" type="ORF">DSM3645_02753</name>
</gene>
<protein>
    <submittedName>
        <fullName evidence="1">Uncharacterized protein</fullName>
    </submittedName>
</protein>